<organism evidence="2 3">
    <name type="scientific">Rotaria socialis</name>
    <dbReference type="NCBI Taxonomy" id="392032"/>
    <lineage>
        <taxon>Eukaryota</taxon>
        <taxon>Metazoa</taxon>
        <taxon>Spiralia</taxon>
        <taxon>Gnathifera</taxon>
        <taxon>Rotifera</taxon>
        <taxon>Eurotatoria</taxon>
        <taxon>Bdelloidea</taxon>
        <taxon>Philodinida</taxon>
        <taxon>Philodinidae</taxon>
        <taxon>Rotaria</taxon>
    </lineage>
</organism>
<accession>A0A822GQ81</accession>
<name>A0A822GQ81_9BILA</name>
<proteinExistence type="predicted"/>
<dbReference type="Proteomes" id="UP000663848">
    <property type="component" value="Unassembled WGS sequence"/>
</dbReference>
<evidence type="ECO:0000313" key="3">
    <source>
        <dbReference type="Proteomes" id="UP000663848"/>
    </source>
</evidence>
<sequence>MSLNNNHDDSNDDLMIFTMDPLNPNDDDIDDGRTQLKSDLST</sequence>
<feature type="region of interest" description="Disordered" evidence="1">
    <location>
        <begin position="1"/>
        <end position="42"/>
    </location>
</feature>
<evidence type="ECO:0000256" key="1">
    <source>
        <dbReference type="SAM" id="MobiDB-lite"/>
    </source>
</evidence>
<evidence type="ECO:0000313" key="2">
    <source>
        <dbReference type="EMBL" id="CAF5149582.1"/>
    </source>
</evidence>
<comment type="caution">
    <text evidence="2">The sequence shown here is derived from an EMBL/GenBank/DDBJ whole genome shotgun (WGS) entry which is preliminary data.</text>
</comment>
<gene>
    <name evidence="2" type="ORF">QYT958_LOCUS48430</name>
</gene>
<feature type="non-terminal residue" evidence="2">
    <location>
        <position position="1"/>
    </location>
</feature>
<protein>
    <submittedName>
        <fullName evidence="2">Uncharacterized protein</fullName>
    </submittedName>
</protein>
<dbReference type="EMBL" id="CAJOBR010098411">
    <property type="protein sequence ID" value="CAF5149582.1"/>
    <property type="molecule type" value="Genomic_DNA"/>
</dbReference>
<dbReference type="AlphaFoldDB" id="A0A822GQ81"/>
<reference evidence="2" key="1">
    <citation type="submission" date="2021-02" db="EMBL/GenBank/DDBJ databases">
        <authorList>
            <person name="Nowell W R."/>
        </authorList>
    </citation>
    <scope>NUCLEOTIDE SEQUENCE</scope>
</reference>